<keyword evidence="3 8" id="KW-0136">Cellulose degradation</keyword>
<dbReference type="GO" id="GO:0030248">
    <property type="term" value="F:cellulose binding"/>
    <property type="evidence" value="ECO:0007669"/>
    <property type="project" value="UniProtKB-UniRule"/>
</dbReference>
<sequence>MKTAVALIAAAAVSSVSAHGIWRQVIGQADSYAIRMPTSDSPVQDVTSSTLTCNDRPGAVSGKVTVAAGGNISVKFHHGDPNGGDVIDPSHKGPIMFYLAKVADSASSAAPTSGWFKIYEAGYSGGKWAVENLISAGGVQSVQIPSCIAPGDYLLRGELIALHAAGSYPGAQLYMECVQLTVTGGGSTSPATVSLP</sequence>
<evidence type="ECO:0000256" key="8">
    <source>
        <dbReference type="RuleBase" id="RU368122"/>
    </source>
</evidence>
<dbReference type="GO" id="GO:0005576">
    <property type="term" value="C:extracellular region"/>
    <property type="evidence" value="ECO:0007669"/>
    <property type="project" value="UniProtKB-SubCell"/>
</dbReference>
<evidence type="ECO:0000256" key="4">
    <source>
        <dbReference type="ARBA" id="ARBA00023157"/>
    </source>
</evidence>
<evidence type="ECO:0000256" key="2">
    <source>
        <dbReference type="ARBA" id="ARBA00022525"/>
    </source>
</evidence>
<organism evidence="11 12">
    <name type="scientific">Rhizophlyctis rosea</name>
    <dbReference type="NCBI Taxonomy" id="64517"/>
    <lineage>
        <taxon>Eukaryota</taxon>
        <taxon>Fungi</taxon>
        <taxon>Fungi incertae sedis</taxon>
        <taxon>Chytridiomycota</taxon>
        <taxon>Chytridiomycota incertae sedis</taxon>
        <taxon>Chytridiomycetes</taxon>
        <taxon>Rhizophlyctidales</taxon>
        <taxon>Rhizophlyctidaceae</taxon>
        <taxon>Rhizophlyctis</taxon>
    </lineage>
</organism>
<evidence type="ECO:0000256" key="9">
    <source>
        <dbReference type="SAM" id="SignalP"/>
    </source>
</evidence>
<proteinExistence type="inferred from homology"/>
<comment type="domain">
    <text evidence="8">Has a modular structure: an endo-beta-1,4-glucanase catalytic module at the N-terminus, a linker rich in serines and threonines, and a C-terminal carbohydrate-binding module (CBM).</text>
</comment>
<protein>
    <recommendedName>
        <fullName evidence="8">AA9 family lytic polysaccharide monooxygenase</fullName>
        <ecNumber evidence="8">1.14.99.56</ecNumber>
    </recommendedName>
    <alternativeName>
        <fullName evidence="8">Endo-beta-1,4-glucanase</fullName>
    </alternativeName>
    <alternativeName>
        <fullName evidence="8">Glycosyl hydrolase 61 family protein</fullName>
    </alternativeName>
</protein>
<evidence type="ECO:0000313" key="11">
    <source>
        <dbReference type="EMBL" id="KAJ3030600.1"/>
    </source>
</evidence>
<dbReference type="InterPro" id="IPR049892">
    <property type="entry name" value="AA9"/>
</dbReference>
<comment type="similarity">
    <text evidence="7">Belongs to the polysaccharide monooxygenase AA9 family.</text>
</comment>
<dbReference type="GO" id="GO:0008810">
    <property type="term" value="F:cellulase activity"/>
    <property type="evidence" value="ECO:0007669"/>
    <property type="project" value="UniProtKB-UniRule"/>
</dbReference>
<dbReference type="AlphaFoldDB" id="A0AAD5S7H1"/>
<comment type="caution">
    <text evidence="11">The sequence shown here is derived from an EMBL/GenBank/DDBJ whole genome shotgun (WGS) entry which is preliminary data.</text>
</comment>
<dbReference type="Pfam" id="PF03443">
    <property type="entry name" value="AA9"/>
    <property type="match status" value="1"/>
</dbReference>
<feature type="chain" id="PRO_5042267697" description="AA9 family lytic polysaccharide monooxygenase" evidence="9">
    <location>
        <begin position="19"/>
        <end position="196"/>
    </location>
</feature>
<keyword evidence="4 8" id="KW-1015">Disulfide bond</keyword>
<dbReference type="Proteomes" id="UP001212841">
    <property type="component" value="Unassembled WGS sequence"/>
</dbReference>
<keyword evidence="2 8" id="KW-0964">Secreted</keyword>
<dbReference type="PANTHER" id="PTHR33353:SF17">
    <property type="entry name" value="ENDO-BETA-1,4-GLUCANASE D"/>
    <property type="match status" value="1"/>
</dbReference>
<feature type="domain" description="Auxiliary Activity family 9 catalytic" evidence="10">
    <location>
        <begin position="31"/>
        <end position="196"/>
    </location>
</feature>
<name>A0AAD5S7H1_9FUNG</name>
<reference evidence="11" key="1">
    <citation type="submission" date="2020-05" db="EMBL/GenBank/DDBJ databases">
        <title>Phylogenomic resolution of chytrid fungi.</title>
        <authorList>
            <person name="Stajich J.E."/>
            <person name="Amses K."/>
            <person name="Simmons R."/>
            <person name="Seto K."/>
            <person name="Myers J."/>
            <person name="Bonds A."/>
            <person name="Quandt C.A."/>
            <person name="Barry K."/>
            <person name="Liu P."/>
            <person name="Grigoriev I."/>
            <person name="Longcore J.E."/>
            <person name="James T.Y."/>
        </authorList>
    </citation>
    <scope>NUCLEOTIDE SEQUENCE</scope>
    <source>
        <strain evidence="11">JEL0318</strain>
    </source>
</reference>
<dbReference type="GO" id="GO:0030245">
    <property type="term" value="P:cellulose catabolic process"/>
    <property type="evidence" value="ECO:0007669"/>
    <property type="project" value="UniProtKB-UniRule"/>
</dbReference>
<feature type="non-terminal residue" evidence="11">
    <location>
        <position position="196"/>
    </location>
</feature>
<comment type="catalytic activity">
    <reaction evidence="8">
        <text>[(1-&gt;4)-beta-D-glucosyl]n+m + reduced acceptor + O2 = 4-dehydro-beta-D-glucosyl-[(1-&gt;4)-beta-D-glucosyl]n-1 + [(1-&gt;4)-beta-D-glucosyl]m + acceptor + H2O.</text>
        <dbReference type="EC" id="1.14.99.56"/>
    </reaction>
</comment>
<feature type="signal peptide" evidence="9">
    <location>
        <begin position="1"/>
        <end position="18"/>
    </location>
</feature>
<evidence type="ECO:0000256" key="5">
    <source>
        <dbReference type="ARBA" id="ARBA00023277"/>
    </source>
</evidence>
<gene>
    <name evidence="11" type="ORF">HK097_005608</name>
</gene>
<dbReference type="Gene3D" id="2.70.50.70">
    <property type="match status" value="1"/>
</dbReference>
<keyword evidence="12" id="KW-1185">Reference proteome</keyword>
<keyword evidence="6 8" id="KW-0624">Polysaccharide degradation</keyword>
<dbReference type="PANTHER" id="PTHR33353">
    <property type="entry name" value="PUTATIVE (AFU_ORTHOLOGUE AFUA_1G12560)-RELATED"/>
    <property type="match status" value="1"/>
</dbReference>
<keyword evidence="5 8" id="KW-0119">Carbohydrate metabolism</keyword>
<evidence type="ECO:0000256" key="7">
    <source>
        <dbReference type="ARBA" id="ARBA00044502"/>
    </source>
</evidence>
<dbReference type="InterPro" id="IPR005103">
    <property type="entry name" value="AA9_LPMO"/>
</dbReference>
<evidence type="ECO:0000256" key="6">
    <source>
        <dbReference type="ARBA" id="ARBA00023326"/>
    </source>
</evidence>
<keyword evidence="9" id="KW-0732">Signal</keyword>
<evidence type="ECO:0000313" key="12">
    <source>
        <dbReference type="Proteomes" id="UP001212841"/>
    </source>
</evidence>
<evidence type="ECO:0000259" key="10">
    <source>
        <dbReference type="Pfam" id="PF03443"/>
    </source>
</evidence>
<evidence type="ECO:0000256" key="1">
    <source>
        <dbReference type="ARBA" id="ARBA00004613"/>
    </source>
</evidence>
<evidence type="ECO:0000256" key="3">
    <source>
        <dbReference type="ARBA" id="ARBA00023001"/>
    </source>
</evidence>
<comment type="subcellular location">
    <subcellularLocation>
        <location evidence="1 8">Secreted</location>
    </subcellularLocation>
</comment>
<dbReference type="CDD" id="cd21175">
    <property type="entry name" value="LPMO_AA9"/>
    <property type="match status" value="1"/>
</dbReference>
<dbReference type="EMBL" id="JADGJD010002619">
    <property type="protein sequence ID" value="KAJ3030600.1"/>
    <property type="molecule type" value="Genomic_DNA"/>
</dbReference>
<accession>A0AAD5S7H1</accession>
<dbReference type="EC" id="1.14.99.56" evidence="8"/>
<comment type="function">
    <text evidence="8">Lytic polysaccharide monooxygenase (LMPO) that depolymerizes crystalline and amorphous polysaccharides via the oxidation of scissile alpha- or beta-(1-4)-glycosidic bonds, yielding C1 and/or C4 oxidation products. Catalysis by LPMOs requires the reduction of the active-site copper from Cu(II) to Cu(I) by a reducing agent and H(2)O(2) or O(2) as a cosubstrate.</text>
</comment>